<name>A0A377Q6Y7_9NEIS</name>
<reference evidence="3 5" key="1">
    <citation type="submission" date="2018-06" db="EMBL/GenBank/DDBJ databases">
        <authorList>
            <consortium name="Pathogen Informatics"/>
            <person name="Doyle S."/>
        </authorList>
    </citation>
    <scope>NUCLEOTIDE SEQUENCE [LARGE SCALE GENOMIC DNA]</scope>
    <source>
        <strain evidence="3 5">NCTC11159</strain>
    </source>
</reference>
<proteinExistence type="predicted"/>
<evidence type="ECO:0000313" key="4">
    <source>
        <dbReference type="EMBL" id="TCU89137.1"/>
    </source>
</evidence>
<dbReference type="Proteomes" id="UP000295794">
    <property type="component" value="Unassembled WGS sequence"/>
</dbReference>
<protein>
    <submittedName>
        <fullName evidence="4">Aminotransferase class V</fullName>
    </submittedName>
    <submittedName>
        <fullName evidence="3">Probable cysteine desulfurase</fullName>
        <ecNumber evidence="3">2.8.1.7</ecNumber>
    </submittedName>
</protein>
<accession>A0A377Q6Y7</accession>
<keyword evidence="6" id="KW-1185">Reference proteome</keyword>
<dbReference type="InterPro" id="IPR015424">
    <property type="entry name" value="PyrdxlP-dep_Trfase"/>
</dbReference>
<sequence>MARLKAGLKLSMNLNGNGYDNALMASFFLGGIKSQASVLSFVLEGFETTEVDALLNNEGIAVRSGHHCAQPVLRRFRLEATVRPSLAFYNHCGDIDTLLATLIKIQSGRSKL</sequence>
<evidence type="ECO:0000313" key="6">
    <source>
        <dbReference type="Proteomes" id="UP000295794"/>
    </source>
</evidence>
<keyword evidence="3" id="KW-0808">Transferase</keyword>
<dbReference type="RefSeq" id="WP_233707012.1">
    <property type="nucleotide sequence ID" value="NZ_CAWOLO010000002.1"/>
</dbReference>
<evidence type="ECO:0000256" key="1">
    <source>
        <dbReference type="ARBA" id="ARBA00022898"/>
    </source>
</evidence>
<evidence type="ECO:0000313" key="5">
    <source>
        <dbReference type="Proteomes" id="UP000255108"/>
    </source>
</evidence>
<dbReference type="InterPro" id="IPR000192">
    <property type="entry name" value="Aminotrans_V_dom"/>
</dbReference>
<dbReference type="EMBL" id="UGHR01000001">
    <property type="protein sequence ID" value="STQ90505.1"/>
    <property type="molecule type" value="Genomic_DNA"/>
</dbReference>
<keyword evidence="4" id="KW-0032">Aminotransferase</keyword>
<keyword evidence="1" id="KW-0663">Pyridoxal phosphate</keyword>
<evidence type="ECO:0000313" key="3">
    <source>
        <dbReference type="EMBL" id="STQ90505.1"/>
    </source>
</evidence>
<dbReference type="PANTHER" id="PTHR43586:SF8">
    <property type="entry name" value="CYSTEINE DESULFURASE 1, CHLOROPLASTIC"/>
    <property type="match status" value="1"/>
</dbReference>
<gene>
    <name evidence="3" type="primary">csd</name>
    <name evidence="4" type="ORF">EV682_10246</name>
    <name evidence="3" type="ORF">NCTC11159_01569</name>
</gene>
<dbReference type="EC" id="2.8.1.7" evidence="3"/>
<organism evidence="3 5">
    <name type="scientific">Iodobacter fluviatilis</name>
    <dbReference type="NCBI Taxonomy" id="537"/>
    <lineage>
        <taxon>Bacteria</taxon>
        <taxon>Pseudomonadati</taxon>
        <taxon>Pseudomonadota</taxon>
        <taxon>Betaproteobacteria</taxon>
        <taxon>Neisseriales</taxon>
        <taxon>Chitinibacteraceae</taxon>
        <taxon>Iodobacter</taxon>
    </lineage>
</organism>
<dbReference type="GO" id="GO:0031071">
    <property type="term" value="F:cysteine desulfurase activity"/>
    <property type="evidence" value="ECO:0007669"/>
    <property type="project" value="UniProtKB-EC"/>
</dbReference>
<dbReference type="Proteomes" id="UP000255108">
    <property type="component" value="Unassembled WGS sequence"/>
</dbReference>
<dbReference type="AlphaFoldDB" id="A0A377Q6Y7"/>
<dbReference type="SUPFAM" id="SSF53383">
    <property type="entry name" value="PLP-dependent transferases"/>
    <property type="match status" value="1"/>
</dbReference>
<dbReference type="EMBL" id="SMBT01000002">
    <property type="protein sequence ID" value="TCU89137.1"/>
    <property type="molecule type" value="Genomic_DNA"/>
</dbReference>
<feature type="domain" description="Aminotransferase class V" evidence="2">
    <location>
        <begin position="33"/>
        <end position="98"/>
    </location>
</feature>
<dbReference type="InterPro" id="IPR015422">
    <property type="entry name" value="PyrdxlP-dep_Trfase_small"/>
</dbReference>
<dbReference type="Pfam" id="PF00266">
    <property type="entry name" value="Aminotran_5"/>
    <property type="match status" value="1"/>
</dbReference>
<reference evidence="4 6" key="2">
    <citation type="submission" date="2019-03" db="EMBL/GenBank/DDBJ databases">
        <title>Genomic Encyclopedia of Type Strains, Phase IV (KMG-IV): sequencing the most valuable type-strain genomes for metagenomic binning, comparative biology and taxonomic classification.</title>
        <authorList>
            <person name="Goeker M."/>
        </authorList>
    </citation>
    <scope>NUCLEOTIDE SEQUENCE [LARGE SCALE GENOMIC DNA]</scope>
    <source>
        <strain evidence="4 6">DSM 3764</strain>
    </source>
</reference>
<evidence type="ECO:0000259" key="2">
    <source>
        <dbReference type="Pfam" id="PF00266"/>
    </source>
</evidence>
<dbReference type="Gene3D" id="3.90.1150.10">
    <property type="entry name" value="Aspartate Aminotransferase, domain 1"/>
    <property type="match status" value="1"/>
</dbReference>
<dbReference type="GO" id="GO:0008483">
    <property type="term" value="F:transaminase activity"/>
    <property type="evidence" value="ECO:0007669"/>
    <property type="project" value="UniProtKB-KW"/>
</dbReference>
<dbReference type="PANTHER" id="PTHR43586">
    <property type="entry name" value="CYSTEINE DESULFURASE"/>
    <property type="match status" value="1"/>
</dbReference>